<gene>
    <name evidence="1" type="ordered locus">XALc_0229</name>
</gene>
<dbReference type="Proteomes" id="UP000001890">
    <property type="component" value="Chromosome"/>
</dbReference>
<reference evidence="1 2" key="1">
    <citation type="journal article" date="2009" name="BMC Genomics">
        <title>The complete genome sequence of Xanthomonas albilineans provides new insights into the reductive genome evolution of the xylem-limited Xanthomonadaceae.</title>
        <authorList>
            <person name="Pieretti I."/>
            <person name="Royer M."/>
            <person name="Barbe V."/>
            <person name="Carrere S."/>
            <person name="Koebnik R."/>
            <person name="Cociancich S."/>
            <person name="Couloux A."/>
            <person name="Darrasse A."/>
            <person name="Gouzy J."/>
            <person name="Jacques M.A."/>
            <person name="Lauber E."/>
            <person name="Manceau C."/>
            <person name="Mangenot S."/>
            <person name="Poussier S."/>
            <person name="Segurens B."/>
            <person name="Szurek B."/>
            <person name="Verdier V."/>
            <person name="Arlat M."/>
            <person name="Rott P."/>
        </authorList>
    </citation>
    <scope>NUCLEOTIDE SEQUENCE [LARGE SCALE GENOMIC DNA]</scope>
    <source>
        <strain evidence="2">GPE PC73 / CFBP 7063</strain>
    </source>
</reference>
<dbReference type="OrthoDB" id="5917852at2"/>
<dbReference type="AlphaFoldDB" id="D2U872"/>
<keyword evidence="2" id="KW-1185">Reference proteome</keyword>
<organism evidence="1 2">
    <name type="scientific">Xanthomonas albilineans (strain GPE PC73 / CFBP 7063)</name>
    <dbReference type="NCBI Taxonomy" id="380358"/>
    <lineage>
        <taxon>Bacteria</taxon>
        <taxon>Pseudomonadati</taxon>
        <taxon>Pseudomonadota</taxon>
        <taxon>Gammaproteobacteria</taxon>
        <taxon>Lysobacterales</taxon>
        <taxon>Lysobacteraceae</taxon>
        <taxon>Xanthomonas</taxon>
    </lineage>
</organism>
<dbReference type="RefSeq" id="WP_012914792.1">
    <property type="nucleotide sequence ID" value="NC_013722.1"/>
</dbReference>
<dbReference type="EMBL" id="FP565176">
    <property type="protein sequence ID" value="CBA14774.1"/>
    <property type="molecule type" value="Genomic_DNA"/>
</dbReference>
<dbReference type="STRING" id="380358.XALC_0229"/>
<evidence type="ECO:0000313" key="2">
    <source>
        <dbReference type="Proteomes" id="UP000001890"/>
    </source>
</evidence>
<proteinExistence type="predicted"/>
<accession>D2U872</accession>
<protein>
    <submittedName>
        <fullName evidence="1">Hypothetical phage-related protein</fullName>
    </submittedName>
</protein>
<evidence type="ECO:0000313" key="1">
    <source>
        <dbReference type="EMBL" id="CBA14774.1"/>
    </source>
</evidence>
<dbReference type="KEGG" id="xal:XALC_0229"/>
<sequence length="824" mass="89202">MWVSIALILVSILYSAYMARKNQPHAAIFEDGDFPTADEGTPQYVVFGDCWSADWCVIAWGNQRNRKVKKGGFLSKHTVGYRYFASLQMGLGRGPLNAITAIRVGDKVAWTGSAEGNAAINIDKFDLFGGDEGQGGIVGTAQVLMGERTQQAPDLLQKLLGGATTGCRGVATVLFDGMLCAMSKSPQPWVFRHWRTTQGWDRDPWYPEKALILLRNDLADLSDYPADQRDAMRNIHAINGAHMLVEVATSHDWGRGMDLSELDLDSYKAAADQLYAEGLGLCLRYTRGGSLDDFVQQVLDHISGAQFVSLSTGLLTLRLIRADYNVADLPTFGYDSGLLAIEDMETSTDEEVNVVIGTYSDPVKREQRQVRARNTGAVQATGSNVVMTRDYPGLPTWQLAQRAVERDLRVKTGGAKNYKVTLDRRGRWIEPAGLMVIHAPEEGLDQLVLRVAKIERGKITDGKIVITCAVDVFGLGALRLSNPPGSVYIPPATDAQPAIAQSAWELSYRDLAHSLSLADLAALPARSGYVGAVGKRPTSSTSDFALAVSTANATYNEVAEVECTPYARIAADMARSDQAITIHLVGETDLDALNVGQALLIDSEIVRLDAIDLQTHLCTIARGCADTVPAAHPAGTVVWGYEAGLGVDPTLRFFGDTVNLKLLTRTSSDKLDPILATSMSVTLADRAARPYPPACLRINGLGYPDQLYGSLAATWAHRDRTQQSGTLVASDAGSIGPESGTNYTTNWYLDGALVRNQSGISSAGDVYSPPPGSGGKTVRVEVESLRDTHESWQKLQHTFLYRAQLVTEEGDRIVSEAGGVFILE</sequence>
<dbReference type="PATRIC" id="fig|29447.3.peg.237"/>
<name>D2U872_XANAP</name>
<dbReference type="eggNOG" id="COG4733">
    <property type="taxonomic scope" value="Bacteria"/>
</dbReference>